<dbReference type="Proteomes" id="UP000286246">
    <property type="component" value="Unassembled WGS sequence"/>
</dbReference>
<sequence>MQLKFNKLLVLLLTLCVNLVCAQQSEQHIDGVYKSSGAAFVINKNKTFLIIAYGTLIKGSWKIENDLIYLQPKNPDAQFYVYARKNPTIKSGMRVCFMGDRLSSAILVGKFPDKMQPLFNEDANCKDFPSVHLFNEKMDTITLLERENQDNDRGIEIPKLMYHFASDDFNDFIVQHMQSSLYHNDFVLKIGKEGLYAVSDQSDEPIRKSTKEEEFSMLEELKFLDQSFDRAFDADFKLVNNGYNTHDDMDQEIELAAYSYDAGKNLYLNRAIPAKELDYKSTDYHYDGILMKFDQIKGTSEPQTAVKILPNPIFIANCDN</sequence>
<proteinExistence type="predicted"/>
<protein>
    <recommendedName>
        <fullName evidence="4">DKNYY family protein</fullName>
    </recommendedName>
</protein>
<accession>A0A420BL07</accession>
<reference evidence="2 3" key="1">
    <citation type="submission" date="2018-09" db="EMBL/GenBank/DDBJ databases">
        <title>Genomic Encyclopedia of Type Strains, Phase III (KMG-III): the genomes of soil and plant-associated and newly described type strains.</title>
        <authorList>
            <person name="Whitman W."/>
        </authorList>
    </citation>
    <scope>NUCLEOTIDE SEQUENCE [LARGE SCALE GENOMIC DNA]</scope>
    <source>
        <strain evidence="2 3">CECT 7938</strain>
    </source>
</reference>
<keyword evidence="1" id="KW-0732">Signal</keyword>
<evidence type="ECO:0000313" key="3">
    <source>
        <dbReference type="Proteomes" id="UP000286246"/>
    </source>
</evidence>
<evidence type="ECO:0000256" key="1">
    <source>
        <dbReference type="SAM" id="SignalP"/>
    </source>
</evidence>
<dbReference type="RefSeq" id="WP_120258951.1">
    <property type="nucleotide sequence ID" value="NZ_RAPY01000001.1"/>
</dbReference>
<gene>
    <name evidence="2" type="ORF">DFQ12_2275</name>
</gene>
<name>A0A420BL07_SPHD1</name>
<comment type="caution">
    <text evidence="2">The sequence shown here is derived from an EMBL/GenBank/DDBJ whole genome shotgun (WGS) entry which is preliminary data.</text>
</comment>
<dbReference type="AlphaFoldDB" id="A0A420BL07"/>
<evidence type="ECO:0000313" key="2">
    <source>
        <dbReference type="EMBL" id="RKE57387.1"/>
    </source>
</evidence>
<organism evidence="2 3">
    <name type="scientific">Sphingobacterium detergens</name>
    <dbReference type="NCBI Taxonomy" id="1145106"/>
    <lineage>
        <taxon>Bacteria</taxon>
        <taxon>Pseudomonadati</taxon>
        <taxon>Bacteroidota</taxon>
        <taxon>Sphingobacteriia</taxon>
        <taxon>Sphingobacteriales</taxon>
        <taxon>Sphingobacteriaceae</taxon>
        <taxon>Sphingobacterium</taxon>
    </lineage>
</organism>
<evidence type="ECO:0008006" key="4">
    <source>
        <dbReference type="Google" id="ProtNLM"/>
    </source>
</evidence>
<dbReference type="OrthoDB" id="6654917at2"/>
<feature type="chain" id="PRO_5019517539" description="DKNYY family protein" evidence="1">
    <location>
        <begin position="23"/>
        <end position="320"/>
    </location>
</feature>
<feature type="signal peptide" evidence="1">
    <location>
        <begin position="1"/>
        <end position="22"/>
    </location>
</feature>
<keyword evidence="3" id="KW-1185">Reference proteome</keyword>
<dbReference type="EMBL" id="RAPY01000001">
    <property type="protein sequence ID" value="RKE57387.1"/>
    <property type="molecule type" value="Genomic_DNA"/>
</dbReference>